<dbReference type="PANTHER" id="PTHR24303:SF31">
    <property type="entry name" value="CYTOCHROME P450 307A1-RELATED"/>
    <property type="match status" value="1"/>
</dbReference>
<dbReference type="Pfam" id="PF00067">
    <property type="entry name" value="p450"/>
    <property type="match status" value="1"/>
</dbReference>
<feature type="binding site" description="axial binding residue" evidence="7">
    <location>
        <position position="491"/>
    </location>
    <ligand>
        <name>heme</name>
        <dbReference type="ChEBI" id="CHEBI:30413"/>
    </ligand>
    <ligandPart>
        <name>Fe</name>
        <dbReference type="ChEBI" id="CHEBI:18248"/>
    </ligandPart>
</feature>
<keyword evidence="3 7" id="KW-0479">Metal-binding</keyword>
<comment type="similarity">
    <text evidence="2 8">Belongs to the cytochrome P450 family.</text>
</comment>
<dbReference type="GO" id="GO:0005506">
    <property type="term" value="F:iron ion binding"/>
    <property type="evidence" value="ECO:0007669"/>
    <property type="project" value="InterPro"/>
</dbReference>
<evidence type="ECO:0000256" key="9">
    <source>
        <dbReference type="SAM" id="MobiDB-lite"/>
    </source>
</evidence>
<dbReference type="SUPFAM" id="SSF48264">
    <property type="entry name" value="Cytochrome P450"/>
    <property type="match status" value="1"/>
</dbReference>
<evidence type="ECO:0000256" key="5">
    <source>
        <dbReference type="ARBA" id="ARBA00023004"/>
    </source>
</evidence>
<dbReference type="InterPro" id="IPR036396">
    <property type="entry name" value="Cyt_P450_sf"/>
</dbReference>
<dbReference type="GO" id="GO:0020037">
    <property type="term" value="F:heme binding"/>
    <property type="evidence" value="ECO:0007669"/>
    <property type="project" value="InterPro"/>
</dbReference>
<dbReference type="InterPro" id="IPR001128">
    <property type="entry name" value="Cyt_P450"/>
</dbReference>
<name>A0A6H0JL95_APHGO</name>
<organism evidence="10">
    <name type="scientific">Aphis gossypii</name>
    <name type="common">Cotton aphid</name>
    <dbReference type="NCBI Taxonomy" id="80765"/>
    <lineage>
        <taxon>Eukaryota</taxon>
        <taxon>Metazoa</taxon>
        <taxon>Ecdysozoa</taxon>
        <taxon>Arthropoda</taxon>
        <taxon>Hexapoda</taxon>
        <taxon>Insecta</taxon>
        <taxon>Pterygota</taxon>
        <taxon>Neoptera</taxon>
        <taxon>Paraneoptera</taxon>
        <taxon>Hemiptera</taxon>
        <taxon>Sternorrhyncha</taxon>
        <taxon>Aphidomorpha</taxon>
        <taxon>Aphidoidea</taxon>
        <taxon>Aphididae</taxon>
        <taxon>Aphidini</taxon>
        <taxon>Aphis</taxon>
        <taxon>Aphis</taxon>
    </lineage>
</organism>
<comment type="cofactor">
    <cofactor evidence="1 7">
        <name>heme</name>
        <dbReference type="ChEBI" id="CHEBI:30413"/>
    </cofactor>
</comment>
<evidence type="ECO:0000256" key="4">
    <source>
        <dbReference type="ARBA" id="ARBA00023002"/>
    </source>
</evidence>
<evidence type="ECO:0000256" key="6">
    <source>
        <dbReference type="ARBA" id="ARBA00023033"/>
    </source>
</evidence>
<dbReference type="InterPro" id="IPR002401">
    <property type="entry name" value="Cyt_P450_E_grp-I"/>
</dbReference>
<protein>
    <submittedName>
        <fullName evidence="10">Cytochrome P450 monooxygenase CYP307A10</fullName>
    </submittedName>
</protein>
<dbReference type="GO" id="GO:0004497">
    <property type="term" value="F:monooxygenase activity"/>
    <property type="evidence" value="ECO:0007669"/>
    <property type="project" value="UniProtKB-KW"/>
</dbReference>
<accession>A0A6H0JL95</accession>
<dbReference type="EMBL" id="MT268676">
    <property type="protein sequence ID" value="QIU80504.1"/>
    <property type="molecule type" value="mRNA"/>
</dbReference>
<evidence type="ECO:0000256" key="1">
    <source>
        <dbReference type="ARBA" id="ARBA00001971"/>
    </source>
</evidence>
<sequence length="545" mass="62270">MLTTVVHTPPPANGLQTQNGYHGYRDLGSGRRRHRRRRVIGASVCLAFRAGGRVEVSSVDYWTSRSDRVSDHRVAARHGRSPGQPFPTVHRAGQPVRARLRYDHGIDTVCDCQRLSVYQGSAHHQWFKFGGRPNFSRYNVLFAGDRNNSLALCDWSWLQETRRKIARMYCSPKVCSSNYELLDSIASDELEVFLGSLAAVTVPNSECEVQVKQPLLMACANMFTRFMCSTQFDYGDHEFKTMVRTFDEIFWDINQGYAMDFLPWLRLFYVGHMRKLSMWSTCIRRFMMNKIVSKRSSYAKAMSTEMDNGYKSRDDDEEEPSDFTDALLINLRKEPRLKMHHILFELEDFIGGHSAVGNMVMLALSMVATRPHVAQAIRDEAEQVTGGQRLVRLYDKSDMPYTEATLFETLRVISSPIVPHVATEDTTIKGFKISKGTCIIINNYEINTSPTYWEDPNVFDPNRFIHHKPGGKPYIRKPEYFLPFSTGKRTCIGQQLVSGFGFVLLAGILQRYEVKATARLEIPEARMALPPDAYPLILIPLDESR</sequence>
<evidence type="ECO:0000256" key="8">
    <source>
        <dbReference type="RuleBase" id="RU000461"/>
    </source>
</evidence>
<keyword evidence="4 8" id="KW-0560">Oxidoreductase</keyword>
<evidence type="ECO:0000256" key="2">
    <source>
        <dbReference type="ARBA" id="ARBA00010617"/>
    </source>
</evidence>
<dbReference type="PRINTS" id="PR00463">
    <property type="entry name" value="EP450I"/>
</dbReference>
<reference evidence="10" key="1">
    <citation type="submission" date="2020-03" db="EMBL/GenBank/DDBJ databases">
        <authorList>
            <person name="Wang C."/>
        </authorList>
    </citation>
    <scope>NUCLEOTIDE SEQUENCE</scope>
</reference>
<dbReference type="InterPro" id="IPR017972">
    <property type="entry name" value="Cyt_P450_CS"/>
</dbReference>
<proteinExistence type="evidence at transcript level"/>
<dbReference type="PANTHER" id="PTHR24303">
    <property type="entry name" value="HEME-BINDING MONOOXYGENASE FAMILY"/>
    <property type="match status" value="1"/>
</dbReference>
<dbReference type="Gene3D" id="1.10.630.10">
    <property type="entry name" value="Cytochrome P450"/>
    <property type="match status" value="1"/>
</dbReference>
<keyword evidence="5 7" id="KW-0408">Iron</keyword>
<dbReference type="PROSITE" id="PS00086">
    <property type="entry name" value="CYTOCHROME_P450"/>
    <property type="match status" value="1"/>
</dbReference>
<evidence type="ECO:0000256" key="3">
    <source>
        <dbReference type="ARBA" id="ARBA00022723"/>
    </source>
</evidence>
<feature type="region of interest" description="Disordered" evidence="9">
    <location>
        <begin position="1"/>
        <end position="32"/>
    </location>
</feature>
<evidence type="ECO:0000313" key="10">
    <source>
        <dbReference type="EMBL" id="QIU80504.1"/>
    </source>
</evidence>
<dbReference type="GO" id="GO:0016705">
    <property type="term" value="F:oxidoreductase activity, acting on paired donors, with incorporation or reduction of molecular oxygen"/>
    <property type="evidence" value="ECO:0007669"/>
    <property type="project" value="InterPro"/>
</dbReference>
<dbReference type="AlphaFoldDB" id="A0A6H0JL95"/>
<evidence type="ECO:0000256" key="7">
    <source>
        <dbReference type="PIRSR" id="PIRSR602401-1"/>
    </source>
</evidence>
<keyword evidence="7 8" id="KW-0349">Heme</keyword>
<keyword evidence="6 8" id="KW-0503">Monooxygenase</keyword>